<proteinExistence type="inferred from homology"/>
<evidence type="ECO:0000256" key="2">
    <source>
        <dbReference type="ARBA" id="ARBA00022679"/>
    </source>
</evidence>
<protein>
    <submittedName>
        <fullName evidence="10">Similar to Saccharomyces cerevisiae YJL141C YAK1 Serine-threonine protein kinase that is part of a glucose-sensing system</fullName>
    </submittedName>
</protein>
<evidence type="ECO:0000256" key="8">
    <source>
        <dbReference type="SAM" id="MobiDB-lite"/>
    </source>
</evidence>
<dbReference type="AlphaFoldDB" id="A0A0J9XDS4"/>
<evidence type="ECO:0000256" key="1">
    <source>
        <dbReference type="ARBA" id="ARBA00022527"/>
    </source>
</evidence>
<dbReference type="PANTHER" id="PTHR24058">
    <property type="entry name" value="DUAL SPECIFICITY PROTEIN KINASE"/>
    <property type="match status" value="1"/>
</dbReference>
<evidence type="ECO:0000313" key="10">
    <source>
        <dbReference type="EMBL" id="CDO55023.1"/>
    </source>
</evidence>
<keyword evidence="1 7" id="KW-0723">Serine/threonine-protein kinase</keyword>
<dbReference type="Pfam" id="PF00069">
    <property type="entry name" value="Pkinase"/>
    <property type="match status" value="1"/>
</dbReference>
<comment type="caution">
    <text evidence="10">The sequence shown here is derived from an EMBL/GenBank/DDBJ whole genome shotgun (WGS) entry which is preliminary data.</text>
</comment>
<dbReference type="GO" id="GO:0004674">
    <property type="term" value="F:protein serine/threonine kinase activity"/>
    <property type="evidence" value="ECO:0007669"/>
    <property type="project" value="UniProtKB-KW"/>
</dbReference>
<dbReference type="GO" id="GO:0005524">
    <property type="term" value="F:ATP binding"/>
    <property type="evidence" value="ECO:0007669"/>
    <property type="project" value="UniProtKB-UniRule"/>
</dbReference>
<dbReference type="InterPro" id="IPR008271">
    <property type="entry name" value="Ser/Thr_kinase_AS"/>
</dbReference>
<dbReference type="STRING" id="1173061.A0A0J9XDS4"/>
<dbReference type="InterPro" id="IPR050494">
    <property type="entry name" value="Ser_Thr_dual-spec_kinase"/>
</dbReference>
<dbReference type="EMBL" id="CCBN010000009">
    <property type="protein sequence ID" value="CDO55023.1"/>
    <property type="molecule type" value="Genomic_DNA"/>
</dbReference>
<dbReference type="SUPFAM" id="SSF56112">
    <property type="entry name" value="Protein kinase-like (PK-like)"/>
    <property type="match status" value="1"/>
</dbReference>
<dbReference type="PANTHER" id="PTHR24058:SF17">
    <property type="entry name" value="HOMEODOMAIN INTERACTING PROTEIN KINASE, ISOFORM D"/>
    <property type="match status" value="1"/>
</dbReference>
<reference evidence="10" key="1">
    <citation type="submission" date="2014-03" db="EMBL/GenBank/DDBJ databases">
        <authorList>
            <person name="Casaregola S."/>
        </authorList>
    </citation>
    <scope>NUCLEOTIDE SEQUENCE [LARGE SCALE GENOMIC DNA]</scope>
    <source>
        <strain evidence="10">CLIB 918</strain>
    </source>
</reference>
<dbReference type="Gene3D" id="3.30.200.20">
    <property type="entry name" value="Phosphorylase Kinase, domain 1"/>
    <property type="match status" value="1"/>
</dbReference>
<dbReference type="InterPro" id="IPR000719">
    <property type="entry name" value="Prot_kinase_dom"/>
</dbReference>
<dbReference type="PROSITE" id="PS00107">
    <property type="entry name" value="PROTEIN_KINASE_ATP"/>
    <property type="match status" value="1"/>
</dbReference>
<dbReference type="OrthoDB" id="413582at2759"/>
<dbReference type="PROSITE" id="PS50011">
    <property type="entry name" value="PROTEIN_KINASE_DOM"/>
    <property type="match status" value="1"/>
</dbReference>
<dbReference type="InterPro" id="IPR017441">
    <property type="entry name" value="Protein_kinase_ATP_BS"/>
</dbReference>
<evidence type="ECO:0000256" key="6">
    <source>
        <dbReference type="PROSITE-ProRule" id="PRU10141"/>
    </source>
</evidence>
<evidence type="ECO:0000313" key="11">
    <source>
        <dbReference type="Proteomes" id="UP000242525"/>
    </source>
</evidence>
<dbReference type="Proteomes" id="UP000242525">
    <property type="component" value="Unassembled WGS sequence"/>
</dbReference>
<evidence type="ECO:0000256" key="4">
    <source>
        <dbReference type="ARBA" id="ARBA00022777"/>
    </source>
</evidence>
<keyword evidence="11" id="KW-1185">Reference proteome</keyword>
<dbReference type="GO" id="GO:0005737">
    <property type="term" value="C:cytoplasm"/>
    <property type="evidence" value="ECO:0007669"/>
    <property type="project" value="TreeGrafter"/>
</dbReference>
<name>A0A0J9XDS4_GEOCN</name>
<dbReference type="Gene3D" id="1.10.510.10">
    <property type="entry name" value="Transferase(Phosphotransferase) domain 1"/>
    <property type="match status" value="1"/>
</dbReference>
<feature type="region of interest" description="Disordered" evidence="8">
    <location>
        <begin position="1"/>
        <end position="21"/>
    </location>
</feature>
<evidence type="ECO:0000256" key="3">
    <source>
        <dbReference type="ARBA" id="ARBA00022741"/>
    </source>
</evidence>
<evidence type="ECO:0000259" key="9">
    <source>
        <dbReference type="PROSITE" id="PS50011"/>
    </source>
</evidence>
<accession>A0A0J9XDS4</accession>
<dbReference type="SMART" id="SM00220">
    <property type="entry name" value="S_TKc"/>
    <property type="match status" value="1"/>
</dbReference>
<dbReference type="GO" id="GO:0004713">
    <property type="term" value="F:protein tyrosine kinase activity"/>
    <property type="evidence" value="ECO:0007669"/>
    <property type="project" value="TreeGrafter"/>
</dbReference>
<dbReference type="InterPro" id="IPR011009">
    <property type="entry name" value="Kinase-like_dom_sf"/>
</dbReference>
<gene>
    <name evidence="10" type="ORF">BN980_GECA09s02969g</name>
</gene>
<evidence type="ECO:0000256" key="7">
    <source>
        <dbReference type="RuleBase" id="RU000304"/>
    </source>
</evidence>
<feature type="domain" description="Protein kinase" evidence="9">
    <location>
        <begin position="31"/>
        <end position="362"/>
    </location>
</feature>
<evidence type="ECO:0000256" key="5">
    <source>
        <dbReference type="ARBA" id="ARBA00022840"/>
    </source>
</evidence>
<comment type="similarity">
    <text evidence="7">Belongs to the protein kinase superfamily.</text>
</comment>
<organism evidence="10 11">
    <name type="scientific">Geotrichum candidum</name>
    <name type="common">Oospora lactis</name>
    <name type="synonym">Dipodascus geotrichum</name>
    <dbReference type="NCBI Taxonomy" id="1173061"/>
    <lineage>
        <taxon>Eukaryota</taxon>
        <taxon>Fungi</taxon>
        <taxon>Dikarya</taxon>
        <taxon>Ascomycota</taxon>
        <taxon>Saccharomycotina</taxon>
        <taxon>Dipodascomycetes</taxon>
        <taxon>Dipodascales</taxon>
        <taxon>Dipodascaceae</taxon>
        <taxon>Geotrichum</taxon>
    </lineage>
</organism>
<dbReference type="PROSITE" id="PS00108">
    <property type="entry name" value="PROTEIN_KINASE_ST"/>
    <property type="match status" value="1"/>
</dbReference>
<keyword evidence="5 6" id="KW-0067">ATP-binding</keyword>
<keyword evidence="2" id="KW-0808">Transferase</keyword>
<feature type="binding site" evidence="6">
    <location>
        <position position="65"/>
    </location>
    <ligand>
        <name>ATP</name>
        <dbReference type="ChEBI" id="CHEBI:30616"/>
    </ligand>
</feature>
<keyword evidence="4 10" id="KW-0418">Kinase</keyword>
<keyword evidence="3 6" id="KW-0547">Nucleotide-binding</keyword>
<sequence>MTPKSSRKITQTTPYERQYGSPITPEQLAEYTILSQIGEGSFATIYQAENLKLPEDAPTRCLAIKRFKPEHTDIGENEARIMVDLFPHNESGFCINFFSGFLTKHSDGTDDCYLILLELLNWSRPLTLTPIPAYISPQMGVLGYQPSPYYVLAKLSLQLLNGLVEIHERNYTHCDIKPENIIYVEDNVHSSRIKIIDFGNSSRTSDLRDYSDDFQLQPIGYRAPEVIIGDPTMNEKIDVWGVGVVLLELLVNNMYKSLKNEWRLILSEGLQQGVMSITKSIESFDVYRNKRTLFWTPELESDELIRTGAIPAESVTIQNLAAVMVTKENRESTLALDFLLCLLRVDHRLRWSAAEALRHPFLVETLQGAWANILFPDRTKLPSGTSQLEEFGLL</sequence>